<evidence type="ECO:0008006" key="4">
    <source>
        <dbReference type="Google" id="ProtNLM"/>
    </source>
</evidence>
<accession>A0A2G9YTB3</accession>
<organism evidence="2 3">
    <name type="scientific">Candidatus Nealsonbacteria bacterium CG23_combo_of_CG06-09_8_20_14_all_39_25</name>
    <dbReference type="NCBI Taxonomy" id="1974723"/>
    <lineage>
        <taxon>Bacteria</taxon>
        <taxon>Candidatus Nealsoniibacteriota</taxon>
    </lineage>
</organism>
<dbReference type="InterPro" id="IPR029044">
    <property type="entry name" value="Nucleotide-diphossugar_trans"/>
</dbReference>
<feature type="transmembrane region" description="Helical" evidence="1">
    <location>
        <begin position="466"/>
        <end position="488"/>
    </location>
</feature>
<feature type="transmembrane region" description="Helical" evidence="1">
    <location>
        <begin position="50"/>
        <end position="72"/>
    </location>
</feature>
<feature type="transmembrane region" description="Helical" evidence="1">
    <location>
        <begin position="393"/>
        <end position="413"/>
    </location>
</feature>
<dbReference type="PANTHER" id="PTHR36851:SF1">
    <property type="entry name" value="GLYCO_TRANS_2-LIKE DOMAIN-CONTAINING PROTEIN"/>
    <property type="match status" value="1"/>
</dbReference>
<evidence type="ECO:0000313" key="2">
    <source>
        <dbReference type="EMBL" id="PIP22494.1"/>
    </source>
</evidence>
<comment type="caution">
    <text evidence="2">The sequence shown here is derived from an EMBL/GenBank/DDBJ whole genome shotgun (WGS) entry which is preliminary data.</text>
</comment>
<dbReference type="AlphaFoldDB" id="A0A2G9YTB3"/>
<keyword evidence="1" id="KW-0812">Transmembrane</keyword>
<gene>
    <name evidence="2" type="ORF">COX38_00270</name>
</gene>
<sequence>MSIDYINLSRAQDIKNPKERILYRFFETIPAIFSLGTLGLVFLLSWLAPAVIAVFIIIFDLYWFLKITYLACHQVVSYRQMKRNLNTNWQEKLNRLPGKNWRDIYHLVILPMYKEGIEIVRPTCQSLAEADYPKDKIIVVLATEERAGLTSQKTAQLIQKEFSQTFFRFLVTCHPQDIAGEVAGKGSNEAWAVEQAKGEIIDRLSIPQENVIVSGFDIDTKPGPQYFSCLTWHYLTAENPLRASYQPIPVYNNNIWDAPSFSRVISTSGTFWQMMQQERPEQLVTYSAHSMPLKAFVEVDYPRNIVADDSHIFWKAFLYYDGRYRVVPLHYPVSMDAVMAKTLFRTAVNQYRQQRRWAWGCVEIPYILYGFLKNKKIPLWDKIRHSFIVLEGFWSWGTVALLIFFLGWLPLVLGGENFNISLLSYNLPKITSYIMTAAMIGMIVSAAISMLLLPPRPVRCPRWKNLSMLLQWLLLPITLILFGTLPALDAQIRLLLGKHLGFWVTEKTRKS</sequence>
<protein>
    <recommendedName>
        <fullName evidence="4">Glycosyltransferase 2-like domain-containing protein</fullName>
    </recommendedName>
</protein>
<dbReference type="EMBL" id="PCRN01000012">
    <property type="protein sequence ID" value="PIP22494.1"/>
    <property type="molecule type" value="Genomic_DNA"/>
</dbReference>
<keyword evidence="1" id="KW-1133">Transmembrane helix</keyword>
<feature type="transmembrane region" description="Helical" evidence="1">
    <location>
        <begin position="433"/>
        <end position="454"/>
    </location>
</feature>
<evidence type="ECO:0000256" key="1">
    <source>
        <dbReference type="SAM" id="Phobius"/>
    </source>
</evidence>
<keyword evidence="1" id="KW-0472">Membrane</keyword>
<dbReference type="Gene3D" id="3.90.550.10">
    <property type="entry name" value="Spore Coat Polysaccharide Biosynthesis Protein SpsA, Chain A"/>
    <property type="match status" value="1"/>
</dbReference>
<proteinExistence type="predicted"/>
<name>A0A2G9YTB3_9BACT</name>
<dbReference type="Proteomes" id="UP000229054">
    <property type="component" value="Unassembled WGS sequence"/>
</dbReference>
<reference evidence="2 3" key="1">
    <citation type="submission" date="2017-09" db="EMBL/GenBank/DDBJ databases">
        <title>Depth-based differentiation of microbial function through sediment-hosted aquifers and enrichment of novel symbionts in the deep terrestrial subsurface.</title>
        <authorList>
            <person name="Probst A.J."/>
            <person name="Ladd B."/>
            <person name="Jarett J.K."/>
            <person name="Geller-Mcgrath D.E."/>
            <person name="Sieber C.M."/>
            <person name="Emerson J.B."/>
            <person name="Anantharaman K."/>
            <person name="Thomas B.C."/>
            <person name="Malmstrom R."/>
            <person name="Stieglmeier M."/>
            <person name="Klingl A."/>
            <person name="Woyke T."/>
            <person name="Ryan C.M."/>
            <person name="Banfield J.F."/>
        </authorList>
    </citation>
    <scope>NUCLEOTIDE SEQUENCE [LARGE SCALE GENOMIC DNA]</scope>
    <source>
        <strain evidence="2">CG23_combo_of_CG06-09_8_20_14_all_39_25</strain>
    </source>
</reference>
<dbReference type="SUPFAM" id="SSF53448">
    <property type="entry name" value="Nucleotide-diphospho-sugar transferases"/>
    <property type="match status" value="1"/>
</dbReference>
<feature type="transmembrane region" description="Helical" evidence="1">
    <location>
        <begin position="21"/>
        <end position="44"/>
    </location>
</feature>
<evidence type="ECO:0000313" key="3">
    <source>
        <dbReference type="Proteomes" id="UP000229054"/>
    </source>
</evidence>
<dbReference type="PANTHER" id="PTHR36851">
    <property type="entry name" value="UNNAMED PRODUCT"/>
    <property type="match status" value="1"/>
</dbReference>